<organism evidence="3 4">
    <name type="scientific">Natronincola peptidivorans</name>
    <dbReference type="NCBI Taxonomy" id="426128"/>
    <lineage>
        <taxon>Bacteria</taxon>
        <taxon>Bacillati</taxon>
        <taxon>Bacillota</taxon>
        <taxon>Clostridia</taxon>
        <taxon>Peptostreptococcales</taxon>
        <taxon>Natronincolaceae</taxon>
        <taxon>Natronincola</taxon>
    </lineage>
</organism>
<gene>
    <name evidence="3" type="ORF">SAMN05660297_01577</name>
</gene>
<reference evidence="3 4" key="1">
    <citation type="submission" date="2016-10" db="EMBL/GenBank/DDBJ databases">
        <authorList>
            <person name="de Groot N.N."/>
        </authorList>
    </citation>
    <scope>NUCLEOTIDE SEQUENCE [LARGE SCALE GENOMIC DNA]</scope>
    <source>
        <strain evidence="3 4">DSM 18979</strain>
    </source>
</reference>
<keyword evidence="1" id="KW-1133">Transmembrane helix</keyword>
<name>A0A1I0CBH2_9FIRM</name>
<protein>
    <submittedName>
        <fullName evidence="3">Putative amidase domain-containing protein</fullName>
    </submittedName>
</protein>
<dbReference type="PANTHER" id="PTHR40032">
    <property type="entry name" value="EXPORTED PROTEIN-RELATED"/>
    <property type="match status" value="1"/>
</dbReference>
<dbReference type="AlphaFoldDB" id="A0A1I0CBH2"/>
<keyword evidence="1" id="KW-0472">Membrane</keyword>
<feature type="transmembrane region" description="Helical" evidence="1">
    <location>
        <begin position="12"/>
        <end position="30"/>
    </location>
</feature>
<dbReference type="OrthoDB" id="2194542at2"/>
<dbReference type="EMBL" id="FOHU01000005">
    <property type="protein sequence ID" value="SET16876.1"/>
    <property type="molecule type" value="Genomic_DNA"/>
</dbReference>
<feature type="domain" description="Putative amidase" evidence="2">
    <location>
        <begin position="207"/>
        <end position="366"/>
    </location>
</feature>
<evidence type="ECO:0000256" key="1">
    <source>
        <dbReference type="SAM" id="Phobius"/>
    </source>
</evidence>
<accession>A0A1I0CBH2</accession>
<dbReference type="RefSeq" id="WP_090441870.1">
    <property type="nucleotide sequence ID" value="NZ_FOHU01000005.1"/>
</dbReference>
<dbReference type="STRING" id="426128.SAMN05660297_01577"/>
<dbReference type="InterPro" id="IPR024301">
    <property type="entry name" value="Amidase_6"/>
</dbReference>
<evidence type="ECO:0000259" key="2">
    <source>
        <dbReference type="Pfam" id="PF12671"/>
    </source>
</evidence>
<keyword evidence="4" id="KW-1185">Reference proteome</keyword>
<dbReference type="Proteomes" id="UP000199568">
    <property type="component" value="Unassembled WGS sequence"/>
</dbReference>
<evidence type="ECO:0000313" key="3">
    <source>
        <dbReference type="EMBL" id="SET16876.1"/>
    </source>
</evidence>
<dbReference type="Pfam" id="PF12671">
    <property type="entry name" value="Amidase_6"/>
    <property type="match status" value="1"/>
</dbReference>
<sequence>MVIFIELKKVKIFLLFMVLLIALSIVVYKWNLSETTSSTYIDDEAAVKVNRIINLRNSALLEQDIELLESLYDIDIRSGLWAYEQELKRMTYLRQWANKQAIKFIAINSDIVVRSTKDKNEGFALNLLVSTEYQYIYEDDLYNHNSFRIGSYHSLDIMPKDDGWVISREWYKDPFADSLDLESIESHGIKQIILSGQPVDLSNLSERRLKAVAYADQYCGAASPPEYGFQYNPDYRDYNPEGGNCANFASQMLYEGAGFKKNRTWNYERGAGSKVWLNANAFNNYMLNSGRASQIAHGNYENTLKASYELLPGDYIAYEVKGKVTHISIVTGMDSKGYALVNSHNADRYRTPWDLGWSNKNIKFWLVRVHY</sequence>
<keyword evidence="1" id="KW-0812">Transmembrane</keyword>
<evidence type="ECO:0000313" key="4">
    <source>
        <dbReference type="Proteomes" id="UP000199568"/>
    </source>
</evidence>
<dbReference type="PANTHER" id="PTHR40032:SF1">
    <property type="entry name" value="EXPORTED PROTEIN"/>
    <property type="match status" value="1"/>
</dbReference>
<proteinExistence type="predicted"/>